<evidence type="ECO:0000256" key="8">
    <source>
        <dbReference type="ARBA" id="ARBA00022801"/>
    </source>
</evidence>
<accession>A0A2S9K228</accession>
<evidence type="ECO:0000256" key="3">
    <source>
        <dbReference type="ARBA" id="ARBA00011738"/>
    </source>
</evidence>
<feature type="binding site" evidence="15">
    <location>
        <position position="169"/>
    </location>
    <ligand>
        <name>Zn(2+)</name>
        <dbReference type="ChEBI" id="CHEBI:29105"/>
        <label>1</label>
    </ligand>
</feature>
<dbReference type="GO" id="GO:0050897">
    <property type="term" value="F:cobalt ion binding"/>
    <property type="evidence" value="ECO:0007669"/>
    <property type="project" value="UniProtKB-UniRule"/>
</dbReference>
<dbReference type="InterPro" id="IPR011650">
    <property type="entry name" value="Peptidase_M20_dimer"/>
</dbReference>
<comment type="pathway">
    <text evidence="1 15">Amino-acid biosynthesis; L-lysine biosynthesis via DAP pathway; LL-2,6-diaminopimelate from (S)-tetrahydrodipicolinate (succinylase route): step 3/3.</text>
</comment>
<comment type="similarity">
    <text evidence="2 15">Belongs to the peptidase M20A family. DapE subfamily.</text>
</comment>
<keyword evidence="8 15" id="KW-0378">Hydrolase</keyword>
<keyword evidence="10 15" id="KW-0220">Diaminopimelate biosynthesis</keyword>
<dbReference type="GO" id="GO:0009014">
    <property type="term" value="F:succinyl-diaminopimelate desuccinylase activity"/>
    <property type="evidence" value="ECO:0007669"/>
    <property type="project" value="UniProtKB-UniRule"/>
</dbReference>
<evidence type="ECO:0000313" key="18">
    <source>
        <dbReference type="Proteomes" id="UP000238589"/>
    </source>
</evidence>
<name>A0A2S9K228_9BURK</name>
<evidence type="ECO:0000256" key="13">
    <source>
        <dbReference type="ARBA" id="ARBA00031891"/>
    </source>
</evidence>
<dbReference type="Gene3D" id="3.40.630.10">
    <property type="entry name" value="Zn peptidases"/>
    <property type="match status" value="2"/>
</dbReference>
<evidence type="ECO:0000256" key="11">
    <source>
        <dbReference type="ARBA" id="ARBA00023154"/>
    </source>
</evidence>
<dbReference type="OrthoDB" id="9809784at2"/>
<dbReference type="RefSeq" id="WP_105749273.1">
    <property type="nucleotide sequence ID" value="NZ_PVLQ01000067.1"/>
</dbReference>
<keyword evidence="9 15" id="KW-0862">Zinc</keyword>
<feature type="active site" evidence="15">
    <location>
        <position position="75"/>
    </location>
</feature>
<dbReference type="GO" id="GO:0008777">
    <property type="term" value="F:acetylornithine deacetylase activity"/>
    <property type="evidence" value="ECO:0007669"/>
    <property type="project" value="TreeGrafter"/>
</dbReference>
<comment type="subunit">
    <text evidence="3 15">Homodimer.</text>
</comment>
<dbReference type="InterPro" id="IPR001261">
    <property type="entry name" value="ArgE/DapE_CS"/>
</dbReference>
<keyword evidence="18" id="KW-1185">Reference proteome</keyword>
<evidence type="ECO:0000256" key="6">
    <source>
        <dbReference type="ARBA" id="ARBA00022605"/>
    </source>
</evidence>
<dbReference type="NCBIfam" id="NF009557">
    <property type="entry name" value="PRK13009.1"/>
    <property type="match status" value="1"/>
</dbReference>
<evidence type="ECO:0000256" key="14">
    <source>
        <dbReference type="ARBA" id="ARBA00051301"/>
    </source>
</evidence>
<evidence type="ECO:0000256" key="5">
    <source>
        <dbReference type="ARBA" id="ARBA00022391"/>
    </source>
</evidence>
<dbReference type="GO" id="GO:0006526">
    <property type="term" value="P:L-arginine biosynthetic process"/>
    <property type="evidence" value="ECO:0007669"/>
    <property type="project" value="TreeGrafter"/>
</dbReference>
<dbReference type="PANTHER" id="PTHR43808:SF31">
    <property type="entry name" value="N-ACETYL-L-CITRULLINE DEACETYLASE"/>
    <property type="match status" value="1"/>
</dbReference>
<dbReference type="HAMAP" id="MF_01690">
    <property type="entry name" value="DapE"/>
    <property type="match status" value="1"/>
</dbReference>
<evidence type="ECO:0000256" key="10">
    <source>
        <dbReference type="ARBA" id="ARBA00022915"/>
    </source>
</evidence>
<evidence type="ECO:0000256" key="12">
    <source>
        <dbReference type="ARBA" id="ARBA00023285"/>
    </source>
</evidence>
<dbReference type="FunFam" id="3.30.70.360:FF:000011">
    <property type="entry name" value="Succinyl-diaminopimelate desuccinylase"/>
    <property type="match status" value="1"/>
</dbReference>
<dbReference type="GO" id="GO:0009089">
    <property type="term" value="P:lysine biosynthetic process via diaminopimelate"/>
    <property type="evidence" value="ECO:0007669"/>
    <property type="project" value="UniProtKB-UniRule"/>
</dbReference>
<feature type="active site" description="Proton acceptor" evidence="15">
    <location>
        <position position="140"/>
    </location>
</feature>
<organism evidence="17 18">
    <name type="scientific">Malikia granosa</name>
    <dbReference type="NCBI Taxonomy" id="263067"/>
    <lineage>
        <taxon>Bacteria</taxon>
        <taxon>Pseudomonadati</taxon>
        <taxon>Pseudomonadota</taxon>
        <taxon>Betaproteobacteria</taxon>
        <taxon>Burkholderiales</taxon>
        <taxon>Comamonadaceae</taxon>
        <taxon>Malikia</taxon>
    </lineage>
</organism>
<sequence>MSDTLRLTEALISLSSVTPDDASCQQLIIERLQPLGFACETIASGPDSFRVTNLWAKRPGSRPDAPTLVFAGHTDVVPTGPVEQWGSDPFVPTVRDGKLYGRGAADMKASLAAMVVACEEFLAQYADPELAIAFLLTSDEEGPAHDGTVVVCRELSARGEKLDYCIVGEPTSVKQSGDMIKNGRRGTMSGKLTVKGIQGHIAYPHLARNPIHMLAPALTELVGTVWDQGNDHFPPTTWQVSNIHGGTGASNIIPGNVVVDFNFRFSTESTAEGLQQRVADILARHGLQMGTDYELAWTVGGHPFLTRPGTLVDAVRDAIRAETGLETELSTSGGTSDGRFIAKICPQVIEFGPPNATIHKVDECIALVDIEPLKNIYRRTLEILASVPAQDEITP</sequence>
<dbReference type="Pfam" id="PF07687">
    <property type="entry name" value="M20_dimer"/>
    <property type="match status" value="1"/>
</dbReference>
<dbReference type="SUPFAM" id="SSF53187">
    <property type="entry name" value="Zn-dependent exopeptidases"/>
    <property type="match status" value="1"/>
</dbReference>
<evidence type="ECO:0000256" key="7">
    <source>
        <dbReference type="ARBA" id="ARBA00022723"/>
    </source>
</evidence>
<keyword evidence="11 15" id="KW-0457">Lysine biosynthesis</keyword>
<dbReference type="InterPro" id="IPR050072">
    <property type="entry name" value="Peptidase_M20A"/>
</dbReference>
<feature type="binding site" evidence="15">
    <location>
        <position position="106"/>
    </location>
    <ligand>
        <name>Zn(2+)</name>
        <dbReference type="ChEBI" id="CHEBI:29105"/>
        <label>2</label>
    </ligand>
</feature>
<dbReference type="SUPFAM" id="SSF55031">
    <property type="entry name" value="Bacterial exopeptidase dimerisation domain"/>
    <property type="match status" value="1"/>
</dbReference>
<dbReference type="AlphaFoldDB" id="A0A2S9K228"/>
<dbReference type="InterPro" id="IPR036264">
    <property type="entry name" value="Bact_exopeptidase_dim_dom"/>
</dbReference>
<dbReference type="CDD" id="cd03891">
    <property type="entry name" value="M20_DapE_proteobac"/>
    <property type="match status" value="1"/>
</dbReference>
<evidence type="ECO:0000259" key="16">
    <source>
        <dbReference type="Pfam" id="PF07687"/>
    </source>
</evidence>
<protein>
    <recommendedName>
        <fullName evidence="5 15">Succinyl-diaminopimelate desuccinylase</fullName>
        <shortName evidence="15">SDAP desuccinylase</shortName>
        <ecNumber evidence="4 15">3.5.1.18</ecNumber>
    </recommendedName>
    <alternativeName>
        <fullName evidence="13 15">N-succinyl-LL-2,6-diaminoheptanedioate amidohydrolase</fullName>
    </alternativeName>
</protein>
<feature type="domain" description="Peptidase M20 dimerisation" evidence="16">
    <location>
        <begin position="182"/>
        <end position="287"/>
    </location>
</feature>
<dbReference type="EMBL" id="PVLQ01000067">
    <property type="protein sequence ID" value="PRD64425.1"/>
    <property type="molecule type" value="Genomic_DNA"/>
</dbReference>
<dbReference type="InterPro" id="IPR002933">
    <property type="entry name" value="Peptidase_M20"/>
</dbReference>
<gene>
    <name evidence="15" type="primary">dapE</name>
    <name evidence="17" type="ORF">C6P64_14495</name>
</gene>
<evidence type="ECO:0000256" key="2">
    <source>
        <dbReference type="ARBA" id="ARBA00006746"/>
    </source>
</evidence>
<comment type="caution">
    <text evidence="17">The sequence shown here is derived from an EMBL/GenBank/DDBJ whole genome shotgun (WGS) entry which is preliminary data.</text>
</comment>
<evidence type="ECO:0000256" key="1">
    <source>
        <dbReference type="ARBA" id="ARBA00005130"/>
    </source>
</evidence>
<keyword evidence="12 15" id="KW-0170">Cobalt</keyword>
<dbReference type="GO" id="GO:0008270">
    <property type="term" value="F:zinc ion binding"/>
    <property type="evidence" value="ECO:0007669"/>
    <property type="project" value="UniProtKB-UniRule"/>
</dbReference>
<evidence type="ECO:0000256" key="15">
    <source>
        <dbReference type="HAMAP-Rule" id="MF_01690"/>
    </source>
</evidence>
<dbReference type="FunFam" id="3.40.630.10:FF:000005">
    <property type="entry name" value="Succinyl-diaminopimelate desuccinylase"/>
    <property type="match status" value="1"/>
</dbReference>
<evidence type="ECO:0000313" key="17">
    <source>
        <dbReference type="EMBL" id="PRD64425.1"/>
    </source>
</evidence>
<dbReference type="UniPathway" id="UPA00034">
    <property type="reaction ID" value="UER00021"/>
</dbReference>
<dbReference type="PROSITE" id="PS00759">
    <property type="entry name" value="ARGE_DAPE_CPG2_2"/>
    <property type="match status" value="1"/>
</dbReference>
<evidence type="ECO:0000256" key="9">
    <source>
        <dbReference type="ARBA" id="ARBA00022833"/>
    </source>
</evidence>
<dbReference type="EC" id="3.5.1.18" evidence="4 15"/>
<comment type="catalytic activity">
    <reaction evidence="14 15">
        <text>N-succinyl-(2S,6S)-2,6-diaminopimelate + H2O = (2S,6S)-2,6-diaminopimelate + succinate</text>
        <dbReference type="Rhea" id="RHEA:22608"/>
        <dbReference type="ChEBI" id="CHEBI:15377"/>
        <dbReference type="ChEBI" id="CHEBI:30031"/>
        <dbReference type="ChEBI" id="CHEBI:57609"/>
        <dbReference type="ChEBI" id="CHEBI:58087"/>
        <dbReference type="EC" id="3.5.1.18"/>
    </reaction>
</comment>
<dbReference type="InterPro" id="IPR005941">
    <property type="entry name" value="DapE_proteobac"/>
</dbReference>
<comment type="cofactor">
    <cofactor evidence="15">
        <name>Zn(2+)</name>
        <dbReference type="ChEBI" id="CHEBI:29105"/>
    </cofactor>
    <cofactor evidence="15">
        <name>Co(2+)</name>
        <dbReference type="ChEBI" id="CHEBI:48828"/>
    </cofactor>
    <text evidence="15">Binds 2 Zn(2+) or Co(2+) ions per subunit.</text>
</comment>
<feature type="binding site" evidence="15">
    <location>
        <position position="141"/>
    </location>
    <ligand>
        <name>Zn(2+)</name>
        <dbReference type="ChEBI" id="CHEBI:29105"/>
        <label>2</label>
    </ligand>
</feature>
<keyword evidence="7 15" id="KW-0479">Metal-binding</keyword>
<dbReference type="Pfam" id="PF01546">
    <property type="entry name" value="Peptidase_M20"/>
    <property type="match status" value="1"/>
</dbReference>
<proteinExistence type="inferred from homology"/>
<reference evidence="17 18" key="1">
    <citation type="submission" date="2018-03" db="EMBL/GenBank/DDBJ databases">
        <title>Comparative genomics illustrates the genes involved in a hyperalkaliphilic mechanisms of Serpentinomonas isolated from highly-alkaline calcium-rich serpentinized springs.</title>
        <authorList>
            <person name="Suzuki S."/>
            <person name="Ishii S."/>
            <person name="Walworth N."/>
            <person name="Bird L."/>
            <person name="Kuenen J.G."/>
            <person name="Nealson K.H."/>
        </authorList>
    </citation>
    <scope>NUCLEOTIDE SEQUENCE [LARGE SCALE GENOMIC DNA]</scope>
    <source>
        <strain evidence="17 18">P1</strain>
    </source>
</reference>
<comment type="function">
    <text evidence="15">Catalyzes the hydrolysis of N-succinyl-L,L-diaminopimelic acid (SDAP), forming succinate and LL-2,6-diaminopimelate (DAP), an intermediate involved in the bacterial biosynthesis of lysine and meso-diaminopimelic acid, an essential component of bacterial cell walls.</text>
</comment>
<feature type="binding site" evidence="15">
    <location>
        <position position="73"/>
    </location>
    <ligand>
        <name>Zn(2+)</name>
        <dbReference type="ChEBI" id="CHEBI:29105"/>
        <label>1</label>
    </ligand>
</feature>
<evidence type="ECO:0000256" key="4">
    <source>
        <dbReference type="ARBA" id="ARBA00011921"/>
    </source>
</evidence>
<dbReference type="PANTHER" id="PTHR43808">
    <property type="entry name" value="ACETYLORNITHINE DEACETYLASE"/>
    <property type="match status" value="1"/>
</dbReference>
<keyword evidence="6 15" id="KW-0028">Amino-acid biosynthesis</keyword>
<dbReference type="GO" id="GO:0019877">
    <property type="term" value="P:diaminopimelate biosynthetic process"/>
    <property type="evidence" value="ECO:0007669"/>
    <property type="project" value="UniProtKB-UniRule"/>
</dbReference>
<dbReference type="Proteomes" id="UP000238589">
    <property type="component" value="Unassembled WGS sequence"/>
</dbReference>
<feature type="binding site" evidence="15">
    <location>
        <position position="359"/>
    </location>
    <ligand>
        <name>Zn(2+)</name>
        <dbReference type="ChEBI" id="CHEBI:29105"/>
        <label>2</label>
    </ligand>
</feature>
<feature type="binding site" evidence="15">
    <location>
        <position position="106"/>
    </location>
    <ligand>
        <name>Zn(2+)</name>
        <dbReference type="ChEBI" id="CHEBI:29105"/>
        <label>1</label>
    </ligand>
</feature>
<dbReference type="NCBIfam" id="TIGR01246">
    <property type="entry name" value="dapE_proteo"/>
    <property type="match status" value="1"/>
</dbReference>